<proteinExistence type="inferred from homology"/>
<evidence type="ECO:0000313" key="6">
    <source>
        <dbReference type="EMBL" id="GGK00285.1"/>
    </source>
</evidence>
<dbReference type="Gene3D" id="3.20.20.80">
    <property type="entry name" value="Glycosidases"/>
    <property type="match status" value="1"/>
</dbReference>
<dbReference type="Proteomes" id="UP000658382">
    <property type="component" value="Unassembled WGS sequence"/>
</dbReference>
<dbReference type="PANTHER" id="PTHR13170">
    <property type="entry name" value="O-GLCNACASE"/>
    <property type="match status" value="1"/>
</dbReference>
<feature type="chain" id="PRO_5037806067" description="GH84 domain-containing protein" evidence="4">
    <location>
        <begin position="31"/>
        <end position="738"/>
    </location>
</feature>
<comment type="caution">
    <text evidence="6">The sequence shown here is derived from an EMBL/GenBank/DDBJ whole genome shotgun (WGS) entry which is preliminary data.</text>
</comment>
<evidence type="ECO:0000313" key="7">
    <source>
        <dbReference type="Proteomes" id="UP000658382"/>
    </source>
</evidence>
<dbReference type="Gene3D" id="3.30.379.10">
    <property type="entry name" value="Chitobiase/beta-hexosaminidase domain 2-like"/>
    <property type="match status" value="1"/>
</dbReference>
<keyword evidence="1 3" id="KW-0378">Hydrolase</keyword>
<dbReference type="GO" id="GO:0015929">
    <property type="term" value="F:hexosaminidase activity"/>
    <property type="evidence" value="ECO:0007669"/>
    <property type="project" value="UniProtKB-ARBA"/>
</dbReference>
<comment type="similarity">
    <text evidence="3">Belongs to the glycosyl hydrolase 84 family.</text>
</comment>
<evidence type="ECO:0000256" key="2">
    <source>
        <dbReference type="ARBA" id="ARBA00023295"/>
    </source>
</evidence>
<evidence type="ECO:0000259" key="5">
    <source>
        <dbReference type="PROSITE" id="PS52009"/>
    </source>
</evidence>
<evidence type="ECO:0000256" key="4">
    <source>
        <dbReference type="SAM" id="SignalP"/>
    </source>
</evidence>
<dbReference type="SUPFAM" id="SSF55545">
    <property type="entry name" value="beta-N-acetylhexosaminidase-like domain"/>
    <property type="match status" value="1"/>
</dbReference>
<dbReference type="InterPro" id="IPR015882">
    <property type="entry name" value="HEX_bac_N"/>
</dbReference>
<dbReference type="PANTHER" id="PTHR13170:SF16">
    <property type="entry name" value="PROTEIN O-GLCNACASE"/>
    <property type="match status" value="1"/>
</dbReference>
<gene>
    <name evidence="6" type="ORF">GCM10007063_23270</name>
</gene>
<feature type="signal peptide" evidence="4">
    <location>
        <begin position="1"/>
        <end position="30"/>
    </location>
</feature>
<evidence type="ECO:0000256" key="3">
    <source>
        <dbReference type="PROSITE-ProRule" id="PRU01353"/>
    </source>
</evidence>
<dbReference type="InterPro" id="IPR054470">
    <property type="entry name" value="FIMAH_dom"/>
</dbReference>
<dbReference type="Pfam" id="PF02838">
    <property type="entry name" value="Glyco_hydro_20b"/>
    <property type="match status" value="1"/>
</dbReference>
<dbReference type="AlphaFoldDB" id="A0A917PYS2"/>
<feature type="active site" description="Proton donor" evidence="3">
    <location>
        <position position="311"/>
    </location>
</feature>
<protein>
    <recommendedName>
        <fullName evidence="5">GH84 domain-containing protein</fullName>
    </recommendedName>
</protein>
<dbReference type="RefSeq" id="WP_188633265.1">
    <property type="nucleotide sequence ID" value="NZ_BMNQ01000035.1"/>
</dbReference>
<evidence type="ECO:0000256" key="1">
    <source>
        <dbReference type="ARBA" id="ARBA00022801"/>
    </source>
</evidence>
<keyword evidence="2 3" id="KW-0326">Glycosidase</keyword>
<accession>A0A917PYS2</accession>
<name>A0A917PYS2_9BACI</name>
<reference evidence="6" key="2">
    <citation type="submission" date="2020-09" db="EMBL/GenBank/DDBJ databases">
        <authorList>
            <person name="Sun Q."/>
            <person name="Ohkuma M."/>
        </authorList>
    </citation>
    <scope>NUCLEOTIDE SEQUENCE</scope>
    <source>
        <strain evidence="6">JCM 12580</strain>
    </source>
</reference>
<dbReference type="SUPFAM" id="SSF51445">
    <property type="entry name" value="(Trans)glycosidases"/>
    <property type="match status" value="1"/>
</dbReference>
<dbReference type="InterPro" id="IPR017853">
    <property type="entry name" value="GH"/>
</dbReference>
<dbReference type="InterPro" id="IPR051822">
    <property type="entry name" value="Glycosyl_Hydrolase_84"/>
</dbReference>
<reference evidence="6" key="1">
    <citation type="journal article" date="2014" name="Int. J. Syst. Evol. Microbiol.">
        <title>Complete genome sequence of Corynebacterium casei LMG S-19264T (=DSM 44701T), isolated from a smear-ripened cheese.</title>
        <authorList>
            <consortium name="US DOE Joint Genome Institute (JGI-PGF)"/>
            <person name="Walter F."/>
            <person name="Albersmeier A."/>
            <person name="Kalinowski J."/>
            <person name="Ruckert C."/>
        </authorList>
    </citation>
    <scope>NUCLEOTIDE SEQUENCE</scope>
    <source>
        <strain evidence="6">JCM 12580</strain>
    </source>
</reference>
<dbReference type="Gene3D" id="1.20.58.460">
    <property type="entry name" value="Hyaluronidase post-catalytic domain-like"/>
    <property type="match status" value="1"/>
</dbReference>
<dbReference type="PROSITE" id="PS52009">
    <property type="entry name" value="GH84"/>
    <property type="match status" value="1"/>
</dbReference>
<dbReference type="SUPFAM" id="SSF140657">
    <property type="entry name" value="Hyaluronidase post-catalytic domain-like"/>
    <property type="match status" value="1"/>
</dbReference>
<keyword evidence="4" id="KW-0732">Signal</keyword>
<feature type="domain" description="GH84" evidence="5">
    <location>
        <begin position="184"/>
        <end position="464"/>
    </location>
</feature>
<dbReference type="InterPro" id="IPR011496">
    <property type="entry name" value="O-GlcNAcase_cat"/>
</dbReference>
<organism evidence="6 7">
    <name type="scientific">Lentibacillus kapialis</name>
    <dbReference type="NCBI Taxonomy" id="340214"/>
    <lineage>
        <taxon>Bacteria</taxon>
        <taxon>Bacillati</taxon>
        <taxon>Bacillota</taxon>
        <taxon>Bacilli</taxon>
        <taxon>Bacillales</taxon>
        <taxon>Bacillaceae</taxon>
        <taxon>Lentibacillus</taxon>
    </lineage>
</organism>
<dbReference type="InterPro" id="IPR029018">
    <property type="entry name" value="Hex-like_dom2"/>
</dbReference>
<dbReference type="GO" id="GO:0005975">
    <property type="term" value="P:carbohydrate metabolic process"/>
    <property type="evidence" value="ECO:0007669"/>
    <property type="project" value="UniProtKB-ARBA"/>
</dbReference>
<keyword evidence="7" id="KW-1185">Reference proteome</keyword>
<dbReference type="Pfam" id="PF07555">
    <property type="entry name" value="NAGidase"/>
    <property type="match status" value="1"/>
</dbReference>
<dbReference type="Pfam" id="PF22888">
    <property type="entry name" value="FIMAH"/>
    <property type="match status" value="1"/>
</dbReference>
<dbReference type="GO" id="GO:1901135">
    <property type="term" value="P:carbohydrate derivative metabolic process"/>
    <property type="evidence" value="ECO:0007669"/>
    <property type="project" value="UniProtKB-ARBA"/>
</dbReference>
<sequence>MKKRLSPYSPIIAILLVSLVVGMFTSTVSAEGTNSEKKYEFYPKPHSVEYDEGELSLEKDVQVVYDDTIDDVTKEKLSTIFEDNNLPKPEIANRPSDDKINIFVGTDGSGGPAEQNAKKKLNSSNMNFDKIDAYQLAIRDDTITVIGKDTDAAFHGLSSLETILDQSQDNIIQNLEIKDYANTEFRGFIEGFYGIPWSNEDRKSLMEFGGQFKANTYIFAPKDDPYHRKKWDKLYPEDKLEGVSDLAEVGRENKVNFVWSISPLGKVAEIAQEEGDEAAMKLLDENKEKLLNKFDQLYDAGVRQFGVLGDDVGSLPLDYVVELMDAISEWADEKGDVRDTIYTPAAYNSSWAWDGGKELNKLEKNFDDNIQILWTGSTTVAPVEQDTIDDFKTLDNNGVERRDPLFWLNWPVNDVDMSRVFLGKASILNPGVRNLSGVVTNPMQEAEASKVAIFAIADYAWNTEDFNAQKSWEDSMKYVEPDATEAFHTLAKHMAYADPKDGWPADESEGIKDLLNETKSRLDSGEDLGDVAPELIDELRSIAEAGNEFLTETKNDDLKEELKPFVYALRDMVLADIEYVKAQQAIDSDNLVSAKKHYVSGRSLREQSLDYDRPMLEGEDDVKAKPAGKRLQPFTDHLEEKVTENAKELLDVDVMKAFVNQYADEGKIKNDEDVRLLQTHLTSVNHFVEVESYDKAKKHMKNLKQLVEEYQNDEQIDKKAAENLIKHADILIAEWRKT</sequence>
<dbReference type="EMBL" id="BMNQ01000035">
    <property type="protein sequence ID" value="GGK00285.1"/>
    <property type="molecule type" value="Genomic_DNA"/>
</dbReference>